<dbReference type="RefSeq" id="WP_012273467.1">
    <property type="nucleotide sequence ID" value="NC_010322.1"/>
</dbReference>
<sequence>MSLRSTLILALLMSGCATTPPVVTHNAPLAARAYQEGNLVAARLSERYHYAPPDCGEDSKPAFLCSGVIFRATHYSPAYDAWNPSPPSVVSGGVSFSYLRKDAKFNTMLPGQHNGYILHPVLNRPFGKRNLEVLCYFPIDADTDQREKPGCGEHKNFPTVSRSCELQSIQTAEQWQQHYSQTQLKRESQCGFNVSDERNTEAGPAFNEAMRTHNLGSTIPEHLFMMPNEFRIATWPQNIPLELPIEAFFYVDATGLIDAKKDRDSFQAKTSIRLPLIKITLPANRQQDALFDYRPEDNN</sequence>
<gene>
    <name evidence="2" type="ordered locus">PputGB1_3885</name>
</gene>
<accession>B0KQ20</accession>
<protein>
    <recommendedName>
        <fullName evidence="4">Halovibrin HvnC</fullName>
    </recommendedName>
</protein>
<evidence type="ECO:0008006" key="4">
    <source>
        <dbReference type="Google" id="ProtNLM"/>
    </source>
</evidence>
<name>B0KQ20_PSEPG</name>
<reference evidence="2 3" key="1">
    <citation type="submission" date="2008-01" db="EMBL/GenBank/DDBJ databases">
        <title>Complete sequence of Pseudomonas putida GB-1.</title>
        <authorList>
            <consortium name="US DOE Joint Genome Institute"/>
            <person name="Copeland A."/>
            <person name="Lucas S."/>
            <person name="Lapidus A."/>
            <person name="Barry K."/>
            <person name="Glavina del Rio T."/>
            <person name="Dalin E."/>
            <person name="Tice H."/>
            <person name="Pitluck S."/>
            <person name="Bruce D."/>
            <person name="Goodwin L."/>
            <person name="Chertkov O."/>
            <person name="Brettin T."/>
            <person name="Detter J.C."/>
            <person name="Han C."/>
            <person name="Kuske C.R."/>
            <person name="Schmutz J."/>
            <person name="Larimer F."/>
            <person name="Land M."/>
            <person name="Hauser L."/>
            <person name="Kyrpides N."/>
            <person name="Kim E."/>
            <person name="McCarthy J.K."/>
            <person name="Richardson P."/>
        </authorList>
    </citation>
    <scope>NUCLEOTIDE SEQUENCE [LARGE SCALE GENOMIC DNA]</scope>
    <source>
        <strain evidence="2 3">GB-1</strain>
    </source>
</reference>
<dbReference type="EMBL" id="CP000926">
    <property type="protein sequence ID" value="ABY99775.1"/>
    <property type="molecule type" value="Genomic_DNA"/>
</dbReference>
<feature type="chain" id="PRO_5002749714" description="Halovibrin HvnC" evidence="1">
    <location>
        <begin position="20"/>
        <end position="299"/>
    </location>
</feature>
<evidence type="ECO:0000313" key="2">
    <source>
        <dbReference type="EMBL" id="ABY99775.1"/>
    </source>
</evidence>
<dbReference type="KEGG" id="ppg:PputGB1_3885"/>
<keyword evidence="1" id="KW-0732">Signal</keyword>
<evidence type="ECO:0000313" key="3">
    <source>
        <dbReference type="Proteomes" id="UP000002157"/>
    </source>
</evidence>
<evidence type="ECO:0000256" key="1">
    <source>
        <dbReference type="SAM" id="SignalP"/>
    </source>
</evidence>
<proteinExistence type="predicted"/>
<dbReference type="AlphaFoldDB" id="B0KQ20"/>
<dbReference type="Proteomes" id="UP000002157">
    <property type="component" value="Chromosome"/>
</dbReference>
<dbReference type="HOGENOM" id="CLU_041659_1_0_6"/>
<feature type="signal peptide" evidence="1">
    <location>
        <begin position="1"/>
        <end position="19"/>
    </location>
</feature>
<dbReference type="eggNOG" id="COG5492">
    <property type="taxonomic scope" value="Bacteria"/>
</dbReference>
<organism evidence="2 3">
    <name type="scientific">Pseudomonas putida (strain GB-1)</name>
    <dbReference type="NCBI Taxonomy" id="76869"/>
    <lineage>
        <taxon>Bacteria</taxon>
        <taxon>Pseudomonadati</taxon>
        <taxon>Pseudomonadota</taxon>
        <taxon>Gammaproteobacteria</taxon>
        <taxon>Pseudomonadales</taxon>
        <taxon>Pseudomonadaceae</taxon>
        <taxon>Pseudomonas</taxon>
    </lineage>
</organism>
<dbReference type="PROSITE" id="PS51257">
    <property type="entry name" value="PROKAR_LIPOPROTEIN"/>
    <property type="match status" value="1"/>
</dbReference>